<gene>
    <name evidence="2" type="ORF">CBQ26_00410</name>
</gene>
<evidence type="ECO:0000256" key="1">
    <source>
        <dbReference type="SAM" id="MobiDB-lite"/>
    </source>
</evidence>
<proteinExistence type="predicted"/>
<feature type="region of interest" description="Disordered" evidence="1">
    <location>
        <begin position="241"/>
        <end position="263"/>
    </location>
</feature>
<sequence length="263" mass="28912">MIVSADLAAFIDAIGPDELGRLIGWARPRYALLPVTSDDAAVSEGATVLRPASPVTVEVASVWPTQDGRGLRARLREKNEAFRAVVRAAGFEWNEREFCWTRTLNVLEGPAQHRVAELGADLLRAGFIVSVSSATIADLIVTGRWIPATKRWILPLKSGDVLLRWEKGGDEVWEATKHLRGAHWDTALQGTVISAARYADVRDFAERFAFAATPEADALLLAAAEAERRQLLVLDVPEPLQPKRKPRAKKPREVSVPDDLLAD</sequence>
<dbReference type="AlphaFoldDB" id="A0A246BTE7"/>
<protein>
    <submittedName>
        <fullName evidence="2">Uncharacterized protein</fullName>
    </submittedName>
</protein>
<dbReference type="Proteomes" id="UP000197208">
    <property type="component" value="Unassembled WGS sequence"/>
</dbReference>
<name>A0A246BTE7_9DEIO</name>
<dbReference type="EMBL" id="NHMK01000003">
    <property type="protein sequence ID" value="OWL98954.1"/>
    <property type="molecule type" value="Genomic_DNA"/>
</dbReference>
<comment type="caution">
    <text evidence="2">The sequence shown here is derived from an EMBL/GenBank/DDBJ whole genome shotgun (WGS) entry which is preliminary data.</text>
</comment>
<evidence type="ECO:0000313" key="3">
    <source>
        <dbReference type="Proteomes" id="UP000197208"/>
    </source>
</evidence>
<reference evidence="2 3" key="1">
    <citation type="submission" date="2017-05" db="EMBL/GenBank/DDBJ databases">
        <title>De novo genome assembly of Deniococcus indicus strain DR1.</title>
        <authorList>
            <person name="Chauhan D."/>
            <person name="Yennamalli R.M."/>
            <person name="Priyadarshini R."/>
        </authorList>
    </citation>
    <scope>NUCLEOTIDE SEQUENCE [LARGE SCALE GENOMIC DNA]</scope>
    <source>
        <strain evidence="2 3">DR1</strain>
    </source>
</reference>
<keyword evidence="3" id="KW-1185">Reference proteome</keyword>
<accession>A0A246BTE7</accession>
<evidence type="ECO:0000313" key="2">
    <source>
        <dbReference type="EMBL" id="OWL98954.1"/>
    </source>
</evidence>
<organism evidence="2 3">
    <name type="scientific">Deinococcus indicus</name>
    <dbReference type="NCBI Taxonomy" id="223556"/>
    <lineage>
        <taxon>Bacteria</taxon>
        <taxon>Thermotogati</taxon>
        <taxon>Deinococcota</taxon>
        <taxon>Deinococci</taxon>
        <taxon>Deinococcales</taxon>
        <taxon>Deinococcaceae</taxon>
        <taxon>Deinococcus</taxon>
    </lineage>
</organism>